<feature type="region of interest" description="Disordered" evidence="1">
    <location>
        <begin position="63"/>
        <end position="88"/>
    </location>
</feature>
<name>A0ABR1D8B5_NECAM</name>
<feature type="compositionally biased region" description="Basic and acidic residues" evidence="1">
    <location>
        <begin position="63"/>
        <end position="76"/>
    </location>
</feature>
<keyword evidence="3" id="KW-1185">Reference proteome</keyword>
<organism evidence="2 3">
    <name type="scientific">Necator americanus</name>
    <name type="common">Human hookworm</name>
    <dbReference type="NCBI Taxonomy" id="51031"/>
    <lineage>
        <taxon>Eukaryota</taxon>
        <taxon>Metazoa</taxon>
        <taxon>Ecdysozoa</taxon>
        <taxon>Nematoda</taxon>
        <taxon>Chromadorea</taxon>
        <taxon>Rhabditida</taxon>
        <taxon>Rhabditina</taxon>
        <taxon>Rhabditomorpha</taxon>
        <taxon>Strongyloidea</taxon>
        <taxon>Ancylostomatidae</taxon>
        <taxon>Bunostominae</taxon>
        <taxon>Necator</taxon>
    </lineage>
</organism>
<dbReference type="EMBL" id="JAVFWL010000003">
    <property type="protein sequence ID" value="KAK6746440.1"/>
    <property type="molecule type" value="Genomic_DNA"/>
</dbReference>
<proteinExistence type="predicted"/>
<protein>
    <submittedName>
        <fullName evidence="2">Uncharacterized protein</fullName>
    </submittedName>
</protein>
<reference evidence="2 3" key="1">
    <citation type="submission" date="2023-08" db="EMBL/GenBank/DDBJ databases">
        <title>A Necator americanus chromosomal reference genome.</title>
        <authorList>
            <person name="Ilik V."/>
            <person name="Petrzelkova K.J."/>
            <person name="Pardy F."/>
            <person name="Fuh T."/>
            <person name="Niatou-Singa F.S."/>
            <person name="Gouil Q."/>
            <person name="Baker L."/>
            <person name="Ritchie M.E."/>
            <person name="Jex A.R."/>
            <person name="Gazzola D."/>
            <person name="Li H."/>
            <person name="Toshio Fujiwara R."/>
            <person name="Zhan B."/>
            <person name="Aroian R.V."/>
            <person name="Pafco B."/>
            <person name="Schwarz E.M."/>
        </authorList>
    </citation>
    <scope>NUCLEOTIDE SEQUENCE [LARGE SCALE GENOMIC DNA]</scope>
    <source>
        <strain evidence="2 3">Aroian</strain>
        <tissue evidence="2">Whole animal</tissue>
    </source>
</reference>
<dbReference type="Proteomes" id="UP001303046">
    <property type="component" value="Unassembled WGS sequence"/>
</dbReference>
<comment type="caution">
    <text evidence="2">The sequence shown here is derived from an EMBL/GenBank/DDBJ whole genome shotgun (WGS) entry which is preliminary data.</text>
</comment>
<evidence type="ECO:0000256" key="1">
    <source>
        <dbReference type="SAM" id="MobiDB-lite"/>
    </source>
</evidence>
<evidence type="ECO:0000313" key="2">
    <source>
        <dbReference type="EMBL" id="KAK6746440.1"/>
    </source>
</evidence>
<feature type="compositionally biased region" description="Acidic residues" evidence="1">
    <location>
        <begin position="79"/>
        <end position="88"/>
    </location>
</feature>
<evidence type="ECO:0000313" key="3">
    <source>
        <dbReference type="Proteomes" id="UP001303046"/>
    </source>
</evidence>
<accession>A0ABR1D8B5</accession>
<sequence>MLRPCRCHYVVLALPMMVMTPRREHSLLNAAFAQLFDAEIFPVVIRFTRGHIFEIIDENTKHRPHISESEPGRRPDSAFPDEETLFAV</sequence>
<gene>
    <name evidence="2" type="primary">Necator_chrIII.g13270</name>
    <name evidence="2" type="ORF">RB195_012503</name>
</gene>